<organism evidence="2 3">
    <name type="scientific">Stenotrophomonas koreensis</name>
    <dbReference type="NCBI Taxonomy" id="266128"/>
    <lineage>
        <taxon>Bacteria</taxon>
        <taxon>Pseudomonadati</taxon>
        <taxon>Pseudomonadota</taxon>
        <taxon>Gammaproteobacteria</taxon>
        <taxon>Lysobacterales</taxon>
        <taxon>Lysobacteraceae</taxon>
        <taxon>Stenotrophomonas</taxon>
    </lineage>
</organism>
<keyword evidence="3" id="KW-1185">Reference proteome</keyword>
<evidence type="ECO:0000313" key="2">
    <source>
        <dbReference type="EMBL" id="KRG57871.1"/>
    </source>
</evidence>
<dbReference type="InterPro" id="IPR012902">
    <property type="entry name" value="N_methyl_site"/>
</dbReference>
<keyword evidence="1" id="KW-0812">Transmembrane</keyword>
<dbReference type="RefSeq" id="WP_057665877.1">
    <property type="nucleotide sequence ID" value="NZ_LDJH01000013.1"/>
</dbReference>
<accession>A0A0R0BKU8</accession>
<comment type="caution">
    <text evidence="2">The sequence shown here is derived from an EMBL/GenBank/DDBJ whole genome shotgun (WGS) entry which is preliminary data.</text>
</comment>
<dbReference type="NCBIfam" id="TIGR02523">
    <property type="entry name" value="type_IV_pilV"/>
    <property type="match status" value="1"/>
</dbReference>
<dbReference type="NCBIfam" id="TIGR02532">
    <property type="entry name" value="IV_pilin_GFxxxE"/>
    <property type="match status" value="1"/>
</dbReference>
<proteinExistence type="predicted"/>
<name>A0A0R0BKU8_9GAMM</name>
<evidence type="ECO:0000313" key="3">
    <source>
        <dbReference type="Proteomes" id="UP000051254"/>
    </source>
</evidence>
<dbReference type="EMBL" id="LDJH01000013">
    <property type="protein sequence ID" value="KRG57871.1"/>
    <property type="molecule type" value="Genomic_DNA"/>
</dbReference>
<keyword evidence="1" id="KW-1133">Transmembrane helix</keyword>
<gene>
    <name evidence="2" type="ORF">ABB25_08590</name>
</gene>
<protein>
    <submittedName>
        <fullName evidence="2">Pilus assembly protein PilV</fullName>
    </submittedName>
</protein>
<reference evidence="2 3" key="1">
    <citation type="submission" date="2015-05" db="EMBL/GenBank/DDBJ databases">
        <title>Genome sequencing and analysis of members of genus Stenotrophomonas.</title>
        <authorList>
            <person name="Patil P.P."/>
            <person name="Midha S."/>
            <person name="Patil P.B."/>
        </authorList>
    </citation>
    <scope>NUCLEOTIDE SEQUENCE [LARGE SCALE GENOMIC DNA]</scope>
    <source>
        <strain evidence="2 3">DSM 17805</strain>
    </source>
</reference>
<dbReference type="PATRIC" id="fig|266128.3.peg.586"/>
<dbReference type="InterPro" id="IPR013362">
    <property type="entry name" value="Pilus_4_PilV"/>
</dbReference>
<evidence type="ECO:0000256" key="1">
    <source>
        <dbReference type="SAM" id="Phobius"/>
    </source>
</evidence>
<dbReference type="OrthoDB" id="5298127at2"/>
<dbReference type="AlphaFoldDB" id="A0A0R0BKU8"/>
<dbReference type="Pfam" id="PF07963">
    <property type="entry name" value="N_methyl"/>
    <property type="match status" value="1"/>
</dbReference>
<dbReference type="STRING" id="266128.ABB25_08590"/>
<feature type="transmembrane region" description="Helical" evidence="1">
    <location>
        <begin position="20"/>
        <end position="40"/>
    </location>
</feature>
<dbReference type="Proteomes" id="UP000051254">
    <property type="component" value="Unassembled WGS sequence"/>
</dbReference>
<sequence>MNHRVYSPRGRQTGASLIEVLVAVLILGVGLLGVAAMQAASLRNSQSAYENTQAVAQSYAILDILRANRVEAVAGSFNTGSMRCVAADIDSEHSAGKQAAQADVNAWVAGLKRNIGSAGDTSTCGSIECAANTFGGADCTIAVQWDDSRGTAVDTGAGDDERTIETVVAI</sequence>
<keyword evidence="1" id="KW-0472">Membrane</keyword>